<evidence type="ECO:0000256" key="4">
    <source>
        <dbReference type="ARBA" id="ARBA00022833"/>
    </source>
</evidence>
<gene>
    <name evidence="10" type="ORF">S2091_3333</name>
</gene>
<keyword evidence="5" id="KW-0560">Oxidoreductase</keyword>
<dbReference type="AlphaFoldDB" id="A0A2S9GWB5"/>
<dbReference type="GO" id="GO:0016491">
    <property type="term" value="F:oxidoreductase activity"/>
    <property type="evidence" value="ECO:0007669"/>
    <property type="project" value="UniProtKB-KW"/>
</dbReference>
<organism evidence="10 11">
    <name type="scientific">Solimicrobium silvestre</name>
    <dbReference type="NCBI Taxonomy" id="2099400"/>
    <lineage>
        <taxon>Bacteria</taxon>
        <taxon>Pseudomonadati</taxon>
        <taxon>Pseudomonadota</taxon>
        <taxon>Betaproteobacteria</taxon>
        <taxon>Burkholderiales</taxon>
        <taxon>Oxalobacteraceae</taxon>
        <taxon>Solimicrobium</taxon>
    </lineage>
</organism>
<feature type="domain" description="Alcohol dehydrogenase-like C-terminal" evidence="8">
    <location>
        <begin position="197"/>
        <end position="264"/>
    </location>
</feature>
<keyword evidence="3 7" id="KW-0479">Metal-binding</keyword>
<dbReference type="Pfam" id="PF08240">
    <property type="entry name" value="ADH_N"/>
    <property type="match status" value="1"/>
</dbReference>
<evidence type="ECO:0000259" key="8">
    <source>
        <dbReference type="Pfam" id="PF00107"/>
    </source>
</evidence>
<dbReference type="InterPro" id="IPR002328">
    <property type="entry name" value="ADH_Zn_CS"/>
</dbReference>
<dbReference type="GO" id="GO:0008270">
    <property type="term" value="F:zinc ion binding"/>
    <property type="evidence" value="ECO:0007669"/>
    <property type="project" value="InterPro"/>
</dbReference>
<dbReference type="InterPro" id="IPR036291">
    <property type="entry name" value="NAD(P)-bd_dom_sf"/>
</dbReference>
<dbReference type="Gene3D" id="3.40.50.720">
    <property type="entry name" value="NAD(P)-binding Rossmann-like Domain"/>
    <property type="match status" value="1"/>
</dbReference>
<comment type="caution">
    <text evidence="10">The sequence shown here is derived from an EMBL/GenBank/DDBJ whole genome shotgun (WGS) entry which is preliminary data.</text>
</comment>
<evidence type="ECO:0000259" key="9">
    <source>
        <dbReference type="Pfam" id="PF08240"/>
    </source>
</evidence>
<dbReference type="InterPro" id="IPR011032">
    <property type="entry name" value="GroES-like_sf"/>
</dbReference>
<dbReference type="PANTHER" id="PTHR42813:SF3">
    <property type="entry name" value="GLUTATHIONE-INDEPENDENT FORMALDEHYDE DEHYDROGENASE"/>
    <property type="match status" value="1"/>
</dbReference>
<feature type="domain" description="Alcohol dehydrogenase-like N-terminal" evidence="9">
    <location>
        <begin position="36"/>
        <end position="146"/>
    </location>
</feature>
<evidence type="ECO:0000313" key="11">
    <source>
        <dbReference type="Proteomes" id="UP000237839"/>
    </source>
</evidence>
<accession>A0A2S9GWB5</accession>
<reference evidence="10 11" key="1">
    <citation type="submission" date="2018-02" db="EMBL/GenBank/DDBJ databases">
        <title>Solimicrobium silvestre gen. nov., sp. nov., isolated from alpine forest soil.</title>
        <authorList>
            <person name="Margesin R."/>
            <person name="Albuquerque L."/>
            <person name="Zhang D.-C."/>
            <person name="Froufe H.J.C."/>
            <person name="Severino R."/>
            <person name="Roxo I."/>
            <person name="Egas C."/>
            <person name="Da Costa M.S."/>
        </authorList>
    </citation>
    <scope>NUCLEOTIDE SEQUENCE [LARGE SCALE GENOMIC DNA]</scope>
    <source>
        <strain evidence="10 11">S20-91</strain>
    </source>
</reference>
<dbReference type="Pfam" id="PF00107">
    <property type="entry name" value="ADH_zinc_N"/>
    <property type="match status" value="1"/>
</dbReference>
<evidence type="ECO:0000256" key="2">
    <source>
        <dbReference type="ARBA" id="ARBA00008072"/>
    </source>
</evidence>
<dbReference type="PROSITE" id="PS00059">
    <property type="entry name" value="ADH_ZINC"/>
    <property type="match status" value="1"/>
</dbReference>
<evidence type="ECO:0000256" key="7">
    <source>
        <dbReference type="RuleBase" id="RU361277"/>
    </source>
</evidence>
<comment type="similarity">
    <text evidence="2 7">Belongs to the zinc-containing alcohol dehydrogenase family.</text>
</comment>
<evidence type="ECO:0000256" key="6">
    <source>
        <dbReference type="ARBA" id="ARBA00023027"/>
    </source>
</evidence>
<dbReference type="PANTHER" id="PTHR42813">
    <property type="entry name" value="ZINC-TYPE ALCOHOL DEHYDROGENASE-LIKE"/>
    <property type="match status" value="1"/>
</dbReference>
<dbReference type="OrthoDB" id="9773078at2"/>
<dbReference type="InterPro" id="IPR013154">
    <property type="entry name" value="ADH-like_N"/>
</dbReference>
<dbReference type="Gene3D" id="3.90.180.10">
    <property type="entry name" value="Medium-chain alcohol dehydrogenases, catalytic domain"/>
    <property type="match status" value="1"/>
</dbReference>
<dbReference type="NCBIfam" id="TIGR02819">
    <property type="entry name" value="fdhA_non_GSH"/>
    <property type="match status" value="1"/>
</dbReference>
<protein>
    <submittedName>
        <fullName evidence="10">Formaldehyde dehydrogenase, glutathione-independent</fullName>
    </submittedName>
</protein>
<keyword evidence="11" id="KW-1185">Reference proteome</keyword>
<keyword evidence="4 7" id="KW-0862">Zinc</keyword>
<sequence length="400" mass="42217">MSENRGVVYIESGRVEVQSIPFPKLVSPKGRKLGHGVILKVVSTNICGSDQHMVRGRTTASAGLVLGHEITGEVIELGSDVETLKLGDLVSVPFNVACGRCRTCKEQNTGVCLTVNPARAGGAYGYVDMGDWIGGQAEYVMVPYADFNLLAFPDKAHAMEKIRDLTCLSDILPTGFHGAVTAGVGPGATVYIAGAGPVGLAAAASARLLGAAVVIVGDVNPLRLDHARKVGFETVDLSKDASLVDQIEKILGVREVDCAVDCVGFEARGHGHEGSQVEAPATVLNSLMEVTRAAGRIGIPGLYVTDDPGGVDDAARRGSLSVRLGLGWAKSHSFHTGQTPVMKYNRQLMQAILWDRINIAEIVGVQVIALDEAPNGYASFDAGAPKKYVIDPHKMIRRAA</sequence>
<comment type="cofactor">
    <cofactor evidence="1 7">
        <name>Zn(2+)</name>
        <dbReference type="ChEBI" id="CHEBI:29105"/>
    </cofactor>
</comment>
<dbReference type="InterPro" id="IPR013149">
    <property type="entry name" value="ADH-like_C"/>
</dbReference>
<name>A0A2S9GWB5_9BURK</name>
<dbReference type="InterPro" id="IPR014184">
    <property type="entry name" value="HCHO_DH_non_GSH"/>
</dbReference>
<dbReference type="Proteomes" id="UP000237839">
    <property type="component" value="Unassembled WGS sequence"/>
</dbReference>
<evidence type="ECO:0000256" key="1">
    <source>
        <dbReference type="ARBA" id="ARBA00001947"/>
    </source>
</evidence>
<dbReference type="SUPFAM" id="SSF51735">
    <property type="entry name" value="NAD(P)-binding Rossmann-fold domains"/>
    <property type="match status" value="1"/>
</dbReference>
<dbReference type="CDD" id="cd08282">
    <property type="entry name" value="PFDH_like"/>
    <property type="match status" value="1"/>
</dbReference>
<keyword evidence="6" id="KW-0520">NAD</keyword>
<dbReference type="EMBL" id="PUGF01000017">
    <property type="protein sequence ID" value="PRC91991.1"/>
    <property type="molecule type" value="Genomic_DNA"/>
</dbReference>
<evidence type="ECO:0000313" key="10">
    <source>
        <dbReference type="EMBL" id="PRC91991.1"/>
    </source>
</evidence>
<evidence type="ECO:0000256" key="5">
    <source>
        <dbReference type="ARBA" id="ARBA00023002"/>
    </source>
</evidence>
<proteinExistence type="inferred from homology"/>
<dbReference type="RefSeq" id="WP_105533083.1">
    <property type="nucleotide sequence ID" value="NZ_PUGF01000017.1"/>
</dbReference>
<dbReference type="SUPFAM" id="SSF50129">
    <property type="entry name" value="GroES-like"/>
    <property type="match status" value="1"/>
</dbReference>
<evidence type="ECO:0000256" key="3">
    <source>
        <dbReference type="ARBA" id="ARBA00022723"/>
    </source>
</evidence>